<dbReference type="EMBL" id="SRPE01000014">
    <property type="protein sequence ID" value="TGN22524.1"/>
    <property type="molecule type" value="Genomic_DNA"/>
</dbReference>
<dbReference type="PANTHER" id="PTHR34408">
    <property type="entry name" value="FAMILY PROTEIN, PUTATIVE-RELATED"/>
    <property type="match status" value="1"/>
</dbReference>
<dbReference type="GO" id="GO:0009253">
    <property type="term" value="P:peptidoglycan catabolic process"/>
    <property type="evidence" value="ECO:0007669"/>
    <property type="project" value="InterPro"/>
</dbReference>
<dbReference type="CDD" id="cd06583">
    <property type="entry name" value="PGRP"/>
    <property type="match status" value="1"/>
</dbReference>
<dbReference type="GO" id="GO:0008745">
    <property type="term" value="F:N-acetylmuramoyl-L-alanine amidase activity"/>
    <property type="evidence" value="ECO:0007669"/>
    <property type="project" value="InterPro"/>
</dbReference>
<dbReference type="InterPro" id="IPR003646">
    <property type="entry name" value="SH3-like_bac-type"/>
</dbReference>
<sequence>MENKYGFYKMTVEEFRNWIKTIRISRTICQIQQHHTYIPNYKHFDGSNHFERQKAMKECHVQQNGWADIGQHISVFPDGSIVTGRSFEKSPACISFQNAHAICIENVGNFDIGADVMTAQQANTIISVTAILCKKFGLQPSDKSIVYHHWFRLDNGTRNDGNGCNKTCPGTNFFGGNKVVNFKNSFLPLVIKELETHNYNPVLPTNCDYAMINTQSLNVRTGPNVNYNISKDVAAVYYGAIIRIVDTKDNWYKISQDKECWISSKYTNKVKRAIVGAPSLNVRIGASSEYKLIGVLKKGDEVFEYEKKENWIKIGLDDKWVNQKYLQY</sequence>
<dbReference type="InterPro" id="IPR002502">
    <property type="entry name" value="Amidase_domain"/>
</dbReference>
<organism evidence="2 3">
    <name type="scientific">Empedobacter tilapiae</name>
    <dbReference type="NCBI Taxonomy" id="2491114"/>
    <lineage>
        <taxon>Bacteria</taxon>
        <taxon>Pseudomonadati</taxon>
        <taxon>Bacteroidota</taxon>
        <taxon>Flavobacteriia</taxon>
        <taxon>Flavobacteriales</taxon>
        <taxon>Weeksellaceae</taxon>
        <taxon>Empedobacter</taxon>
    </lineage>
</organism>
<dbReference type="PROSITE" id="PS51781">
    <property type="entry name" value="SH3B"/>
    <property type="match status" value="1"/>
</dbReference>
<dbReference type="AlphaFoldDB" id="A0A4Z1B487"/>
<dbReference type="Proteomes" id="UP000297998">
    <property type="component" value="Unassembled WGS sequence"/>
</dbReference>
<feature type="domain" description="SH3b" evidence="1">
    <location>
        <begin position="207"/>
        <end position="271"/>
    </location>
</feature>
<dbReference type="OrthoDB" id="2812205at2"/>
<accession>A0A4Z1B487</accession>
<dbReference type="SUPFAM" id="SSF55846">
    <property type="entry name" value="N-acetylmuramoyl-L-alanine amidase-like"/>
    <property type="match status" value="1"/>
</dbReference>
<dbReference type="InterPro" id="IPR052354">
    <property type="entry name" value="Cell_Wall_Dynamics_Protein"/>
</dbReference>
<dbReference type="PANTHER" id="PTHR34408:SF1">
    <property type="entry name" value="GLYCOSYL HYDROLASE FAMILY 19 DOMAIN-CONTAINING PROTEIN HI_1415"/>
    <property type="match status" value="1"/>
</dbReference>
<proteinExistence type="predicted"/>
<dbReference type="SMART" id="SM00287">
    <property type="entry name" value="SH3b"/>
    <property type="match status" value="2"/>
</dbReference>
<name>A0A4Z1B487_9FLAO</name>
<dbReference type="Gene3D" id="3.40.80.10">
    <property type="entry name" value="Peptidoglycan recognition protein-like"/>
    <property type="match status" value="1"/>
</dbReference>
<reference evidence="2 3" key="1">
    <citation type="submission" date="2019-03" db="EMBL/GenBank/DDBJ databases">
        <title>Empedobacter tilapiae sp. nov., isolated from an intestine of Nile tilapia Oreochromis niloticus.</title>
        <authorList>
            <person name="Kim Y.-O."/>
            <person name="Yoon J.-H."/>
        </authorList>
    </citation>
    <scope>NUCLEOTIDE SEQUENCE [LARGE SCALE GENOMIC DNA]</scope>
    <source>
        <strain evidence="2 3">MRS2</strain>
    </source>
</reference>
<protein>
    <submittedName>
        <fullName evidence="2">Amidase</fullName>
    </submittedName>
</protein>
<dbReference type="RefSeq" id="WP_135836770.1">
    <property type="nucleotide sequence ID" value="NZ_SRPE01000014.1"/>
</dbReference>
<evidence type="ECO:0000313" key="3">
    <source>
        <dbReference type="Proteomes" id="UP000297998"/>
    </source>
</evidence>
<dbReference type="Pfam" id="PF01510">
    <property type="entry name" value="Amidase_2"/>
    <property type="match status" value="1"/>
</dbReference>
<keyword evidence="3" id="KW-1185">Reference proteome</keyword>
<dbReference type="Gene3D" id="2.30.30.40">
    <property type="entry name" value="SH3 Domains"/>
    <property type="match status" value="2"/>
</dbReference>
<comment type="caution">
    <text evidence="2">The sequence shown here is derived from an EMBL/GenBank/DDBJ whole genome shotgun (WGS) entry which is preliminary data.</text>
</comment>
<gene>
    <name evidence="2" type="ORF">E4J94_15880</name>
</gene>
<evidence type="ECO:0000313" key="2">
    <source>
        <dbReference type="EMBL" id="TGN22524.1"/>
    </source>
</evidence>
<evidence type="ECO:0000259" key="1">
    <source>
        <dbReference type="PROSITE" id="PS51781"/>
    </source>
</evidence>
<dbReference type="InterPro" id="IPR036505">
    <property type="entry name" value="Amidase/PGRP_sf"/>
</dbReference>
<dbReference type="Pfam" id="PF08239">
    <property type="entry name" value="SH3_3"/>
    <property type="match status" value="2"/>
</dbReference>